<accession>A0A382ZQY3</accession>
<dbReference type="InterPro" id="IPR045864">
    <property type="entry name" value="aa-tRNA-synth_II/BPL/LPL"/>
</dbReference>
<protein>
    <submittedName>
        <fullName evidence="1">Uncharacterized protein</fullName>
    </submittedName>
</protein>
<proteinExistence type="predicted"/>
<dbReference type="AlphaFoldDB" id="A0A382ZQY3"/>
<evidence type="ECO:0000313" key="1">
    <source>
        <dbReference type="EMBL" id="SVD98026.1"/>
    </source>
</evidence>
<dbReference type="SUPFAM" id="SSF55681">
    <property type="entry name" value="Class II aaRS and biotin synthetases"/>
    <property type="match status" value="1"/>
</dbReference>
<feature type="non-terminal residue" evidence="1">
    <location>
        <position position="50"/>
    </location>
</feature>
<dbReference type="Gene3D" id="3.30.930.10">
    <property type="entry name" value="Bira Bifunctional Protein, Domain 2"/>
    <property type="match status" value="1"/>
</dbReference>
<dbReference type="EMBL" id="UINC01186014">
    <property type="protein sequence ID" value="SVD98026.1"/>
    <property type="molecule type" value="Genomic_DNA"/>
</dbReference>
<name>A0A382ZQY3_9ZZZZ</name>
<reference evidence="1" key="1">
    <citation type="submission" date="2018-05" db="EMBL/GenBank/DDBJ databases">
        <authorList>
            <person name="Lanie J.A."/>
            <person name="Ng W.-L."/>
            <person name="Kazmierczak K.M."/>
            <person name="Andrzejewski T.M."/>
            <person name="Davidsen T.M."/>
            <person name="Wayne K.J."/>
            <person name="Tettelin H."/>
            <person name="Glass J.I."/>
            <person name="Rusch D."/>
            <person name="Podicherti R."/>
            <person name="Tsui H.-C.T."/>
            <person name="Winkler M.E."/>
        </authorList>
    </citation>
    <scope>NUCLEOTIDE SEQUENCE</scope>
</reference>
<organism evidence="1">
    <name type="scientific">marine metagenome</name>
    <dbReference type="NCBI Taxonomy" id="408172"/>
    <lineage>
        <taxon>unclassified sequences</taxon>
        <taxon>metagenomes</taxon>
        <taxon>ecological metagenomes</taxon>
    </lineage>
</organism>
<feature type="non-terminal residue" evidence="1">
    <location>
        <position position="1"/>
    </location>
</feature>
<gene>
    <name evidence="1" type="ORF">METZ01_LOCUS450880</name>
</gene>
<sequence>MFYVERLRAGLNTKFLGREIKYLDQTPSTNDDAWDYFHNGSPDGTLVITD</sequence>